<keyword evidence="2 5" id="KW-0238">DNA-binding</keyword>
<evidence type="ECO:0000313" key="6">
    <source>
        <dbReference type="Proteomes" id="UP000712045"/>
    </source>
</evidence>
<dbReference type="GO" id="GO:0003677">
    <property type="term" value="F:DNA binding"/>
    <property type="evidence" value="ECO:0007669"/>
    <property type="project" value="UniProtKB-KW"/>
</dbReference>
<dbReference type="InterPro" id="IPR000843">
    <property type="entry name" value="HTH_LacI"/>
</dbReference>
<dbReference type="InterPro" id="IPR010982">
    <property type="entry name" value="Lambda_DNA-bd_dom_sf"/>
</dbReference>
<proteinExistence type="predicted"/>
<feature type="domain" description="HTH lacI-type" evidence="4">
    <location>
        <begin position="16"/>
        <end position="70"/>
    </location>
</feature>
<dbReference type="Pfam" id="PF00356">
    <property type="entry name" value="LacI"/>
    <property type="match status" value="1"/>
</dbReference>
<dbReference type="PANTHER" id="PTHR30146">
    <property type="entry name" value="LACI-RELATED TRANSCRIPTIONAL REPRESSOR"/>
    <property type="match status" value="1"/>
</dbReference>
<dbReference type="InterPro" id="IPR046335">
    <property type="entry name" value="LacI/GalR-like_sensor"/>
</dbReference>
<gene>
    <name evidence="5" type="ORF">JS521_10630</name>
</gene>
<evidence type="ECO:0000256" key="2">
    <source>
        <dbReference type="ARBA" id="ARBA00023125"/>
    </source>
</evidence>
<dbReference type="CDD" id="cd01392">
    <property type="entry name" value="HTH_LacI"/>
    <property type="match status" value="1"/>
</dbReference>
<dbReference type="Gene3D" id="1.10.260.40">
    <property type="entry name" value="lambda repressor-like DNA-binding domains"/>
    <property type="match status" value="1"/>
</dbReference>
<organism evidence="5 6">
    <name type="scientific">Streptomyces durocortorensis</name>
    <dbReference type="NCBI Taxonomy" id="2811104"/>
    <lineage>
        <taxon>Bacteria</taxon>
        <taxon>Bacillati</taxon>
        <taxon>Actinomycetota</taxon>
        <taxon>Actinomycetes</taxon>
        <taxon>Kitasatosporales</taxon>
        <taxon>Streptomycetaceae</taxon>
        <taxon>Streptomyces</taxon>
    </lineage>
</organism>
<dbReference type="InterPro" id="IPR028082">
    <property type="entry name" value="Peripla_BP_I"/>
</dbReference>
<keyword evidence="1" id="KW-0805">Transcription regulation</keyword>
<name>A0ABS2HTC7_9ACTN</name>
<evidence type="ECO:0000313" key="5">
    <source>
        <dbReference type="EMBL" id="MBM7054306.1"/>
    </source>
</evidence>
<comment type="caution">
    <text evidence="5">The sequence shown here is derived from an EMBL/GenBank/DDBJ whole genome shotgun (WGS) entry which is preliminary data.</text>
</comment>
<dbReference type="Gene3D" id="3.40.50.2300">
    <property type="match status" value="2"/>
</dbReference>
<keyword evidence="6" id="KW-1185">Reference proteome</keyword>
<dbReference type="PROSITE" id="PS50932">
    <property type="entry name" value="HTH_LACI_2"/>
    <property type="match status" value="1"/>
</dbReference>
<accession>A0ABS2HTC7</accession>
<dbReference type="PANTHER" id="PTHR30146:SF109">
    <property type="entry name" value="HTH-TYPE TRANSCRIPTIONAL REGULATOR GALS"/>
    <property type="match status" value="1"/>
</dbReference>
<dbReference type="RefSeq" id="WP_205082475.1">
    <property type="nucleotide sequence ID" value="NZ_JAFEUF010000038.1"/>
</dbReference>
<dbReference type="SMART" id="SM00354">
    <property type="entry name" value="HTH_LACI"/>
    <property type="match status" value="1"/>
</dbReference>
<keyword evidence="3" id="KW-0804">Transcription</keyword>
<evidence type="ECO:0000256" key="1">
    <source>
        <dbReference type="ARBA" id="ARBA00023015"/>
    </source>
</evidence>
<dbReference type="SUPFAM" id="SSF53822">
    <property type="entry name" value="Periplasmic binding protein-like I"/>
    <property type="match status" value="1"/>
</dbReference>
<dbReference type="Proteomes" id="UP000712045">
    <property type="component" value="Unassembled WGS sequence"/>
</dbReference>
<reference evidence="5 6" key="1">
    <citation type="submission" date="2021-02" db="EMBL/GenBank/DDBJ databases">
        <title>Genome Streptomyces sp. RHZ10.</title>
        <authorList>
            <person name="Besaury L."/>
        </authorList>
    </citation>
    <scope>NUCLEOTIDE SEQUENCE [LARGE SCALE GENOMIC DNA]</scope>
    <source>
        <strain evidence="5 6">RHZ10</strain>
    </source>
</reference>
<dbReference type="Pfam" id="PF13377">
    <property type="entry name" value="Peripla_BP_3"/>
    <property type="match status" value="1"/>
</dbReference>
<evidence type="ECO:0000256" key="3">
    <source>
        <dbReference type="ARBA" id="ARBA00023163"/>
    </source>
</evidence>
<sequence>MNDTGQSSQAARSPGPSIKYVAHHAGVSVGTVSNVLNTPRRVSERTRERVQTVIKELGYVRSEHARQLRGGRSRLLALLVLDLANPFYVEIARGAETAARAAGLGVMVCSSGRGGTDESHYLDLFAEHRVRGVLVTPAATRTPALGALRRQGIPYVLADCRATGPDTCSVSVDDVTGGEMAGRHLAAAGHRSIAYVRGPAHLRQVADRGTGLLRALAEAGQTDHVTEIPSDTADVSAGRDALARLLGLARRPSAVFCSNDLMALGVLQAAYEAGISVPRDLAIVGYDDIEYAAAAAVPLTSVRQPAYELGSRAVDLLLGEASGSAGGAHTHRNIVLRPELVVRKSTRS</sequence>
<evidence type="ECO:0000259" key="4">
    <source>
        <dbReference type="PROSITE" id="PS50932"/>
    </source>
</evidence>
<dbReference type="CDD" id="cd06293">
    <property type="entry name" value="PBP1_LacI-like"/>
    <property type="match status" value="1"/>
</dbReference>
<dbReference type="SUPFAM" id="SSF47413">
    <property type="entry name" value="lambda repressor-like DNA-binding domains"/>
    <property type="match status" value="1"/>
</dbReference>
<dbReference type="EMBL" id="JAFEUF010000038">
    <property type="protein sequence ID" value="MBM7054306.1"/>
    <property type="molecule type" value="Genomic_DNA"/>
</dbReference>
<protein>
    <submittedName>
        <fullName evidence="5">LacI family DNA-binding transcriptional regulator</fullName>
    </submittedName>
</protein>